<dbReference type="Pfam" id="PF13419">
    <property type="entry name" value="HAD_2"/>
    <property type="match status" value="1"/>
</dbReference>
<dbReference type="InterPro" id="IPR041492">
    <property type="entry name" value="HAD_2"/>
</dbReference>
<dbReference type="STRING" id="1120920.SAMN03080599_02667"/>
<dbReference type="InterPro" id="IPR023198">
    <property type="entry name" value="PGP-like_dom2"/>
</dbReference>
<dbReference type="OrthoDB" id="9781769at2"/>
<dbReference type="RefSeq" id="WP_092592329.1">
    <property type="nucleotide sequence ID" value="NZ_FMWL01000017.1"/>
</dbReference>
<dbReference type="InterPro" id="IPR036412">
    <property type="entry name" value="HAD-like_sf"/>
</dbReference>
<sequence length="227" mass="24800">MSHLLIFDIDGTLMSCGGSGRKSMNDAFYEVFNIENGFEKVNMAGCLDRAILRSSLSIHKVTLEDEAVFFSLYGHYLKKNLKINPNVMVYAGVEALLDEVSSRKDILCAVGTGNCEIGAYEKLRAVGLHDRFILGGYGDHHDNRPQLIQHVIEQAKHRFGHEHRGSNTIVIGDTPLDIESGKAAGAMTVAVATGSCSEAELRLHAPDLLLNNLSETKEFLLQIGLGS</sequence>
<dbReference type="GO" id="GO:0008967">
    <property type="term" value="F:phosphoglycolate phosphatase activity"/>
    <property type="evidence" value="ECO:0007669"/>
    <property type="project" value="TreeGrafter"/>
</dbReference>
<dbReference type="AlphaFoldDB" id="A0A1G5S4H4"/>
<gene>
    <name evidence="1" type="ORF">SAMN03080599_02667</name>
</gene>
<dbReference type="PANTHER" id="PTHR43434:SF1">
    <property type="entry name" value="PHOSPHOGLYCOLATE PHOSPHATASE"/>
    <property type="match status" value="1"/>
</dbReference>
<protein>
    <submittedName>
        <fullName evidence="1">Phosphoglycolate phosphatase, HAD superfamily</fullName>
    </submittedName>
</protein>
<dbReference type="Gene3D" id="1.10.150.240">
    <property type="entry name" value="Putative phosphatase, domain 2"/>
    <property type="match status" value="1"/>
</dbReference>
<dbReference type="Gene3D" id="3.40.50.1000">
    <property type="entry name" value="HAD superfamily/HAD-like"/>
    <property type="match status" value="1"/>
</dbReference>
<evidence type="ECO:0000313" key="2">
    <source>
        <dbReference type="Proteomes" id="UP000199208"/>
    </source>
</evidence>
<evidence type="ECO:0000313" key="1">
    <source>
        <dbReference type="EMBL" id="SCZ81223.1"/>
    </source>
</evidence>
<dbReference type="SUPFAM" id="SSF56784">
    <property type="entry name" value="HAD-like"/>
    <property type="match status" value="1"/>
</dbReference>
<reference evidence="1 2" key="1">
    <citation type="submission" date="2016-10" db="EMBL/GenBank/DDBJ databases">
        <authorList>
            <person name="de Groot N.N."/>
        </authorList>
    </citation>
    <scope>NUCLEOTIDE SEQUENCE [LARGE SCALE GENOMIC DNA]</scope>
    <source>
        <strain evidence="1 2">DSM 2784</strain>
    </source>
</reference>
<dbReference type="EMBL" id="FMWL01000017">
    <property type="protein sequence ID" value="SCZ81223.1"/>
    <property type="molecule type" value="Genomic_DNA"/>
</dbReference>
<keyword evidence="2" id="KW-1185">Reference proteome</keyword>
<dbReference type="SFLD" id="SFLDS00003">
    <property type="entry name" value="Haloacid_Dehalogenase"/>
    <property type="match status" value="1"/>
</dbReference>
<dbReference type="GO" id="GO:0005829">
    <property type="term" value="C:cytosol"/>
    <property type="evidence" value="ECO:0007669"/>
    <property type="project" value="TreeGrafter"/>
</dbReference>
<dbReference type="InterPro" id="IPR023214">
    <property type="entry name" value="HAD_sf"/>
</dbReference>
<dbReference type="SFLD" id="SFLDG01129">
    <property type="entry name" value="C1.5:_HAD__Beta-PGM__Phosphata"/>
    <property type="match status" value="1"/>
</dbReference>
<dbReference type="Proteomes" id="UP000199208">
    <property type="component" value="Unassembled WGS sequence"/>
</dbReference>
<dbReference type="InterPro" id="IPR050155">
    <property type="entry name" value="HAD-like_hydrolase_sf"/>
</dbReference>
<dbReference type="PANTHER" id="PTHR43434">
    <property type="entry name" value="PHOSPHOGLYCOLATE PHOSPHATASE"/>
    <property type="match status" value="1"/>
</dbReference>
<organism evidence="1 2">
    <name type="scientific">Acidaminobacter hydrogenoformans DSM 2784</name>
    <dbReference type="NCBI Taxonomy" id="1120920"/>
    <lineage>
        <taxon>Bacteria</taxon>
        <taxon>Bacillati</taxon>
        <taxon>Bacillota</taxon>
        <taxon>Clostridia</taxon>
        <taxon>Peptostreptococcales</taxon>
        <taxon>Acidaminobacteraceae</taxon>
        <taxon>Acidaminobacter</taxon>
    </lineage>
</organism>
<name>A0A1G5S4H4_9FIRM</name>
<dbReference type="GO" id="GO:0006281">
    <property type="term" value="P:DNA repair"/>
    <property type="evidence" value="ECO:0007669"/>
    <property type="project" value="TreeGrafter"/>
</dbReference>
<accession>A0A1G5S4H4</accession>
<proteinExistence type="predicted"/>